<dbReference type="InterPro" id="IPR005162">
    <property type="entry name" value="Retrotrans_gag_dom"/>
</dbReference>
<feature type="compositionally biased region" description="Polar residues" evidence="1">
    <location>
        <begin position="425"/>
        <end position="436"/>
    </location>
</feature>
<evidence type="ECO:0000313" key="4">
    <source>
        <dbReference type="Proteomes" id="UP001153555"/>
    </source>
</evidence>
<dbReference type="Pfam" id="PF03732">
    <property type="entry name" value="Retrotrans_gag"/>
    <property type="match status" value="1"/>
</dbReference>
<dbReference type="OrthoDB" id="2013610at2759"/>
<feature type="non-terminal residue" evidence="3">
    <location>
        <position position="513"/>
    </location>
</feature>
<reference evidence="3" key="1">
    <citation type="submission" date="2019-12" db="EMBL/GenBank/DDBJ databases">
        <authorList>
            <person name="Scholes J."/>
        </authorList>
    </citation>
    <scope>NUCLEOTIDE SEQUENCE</scope>
</reference>
<evidence type="ECO:0000256" key="1">
    <source>
        <dbReference type="SAM" id="MobiDB-lite"/>
    </source>
</evidence>
<dbReference type="EMBL" id="CACSLK010007274">
    <property type="protein sequence ID" value="CAA0810863.1"/>
    <property type="molecule type" value="Genomic_DNA"/>
</dbReference>
<feature type="non-terminal residue" evidence="3">
    <location>
        <position position="1"/>
    </location>
</feature>
<dbReference type="AlphaFoldDB" id="A0A9N7MPW2"/>
<feature type="compositionally biased region" description="Basic and acidic residues" evidence="1">
    <location>
        <begin position="404"/>
        <end position="413"/>
    </location>
</feature>
<dbReference type="Proteomes" id="UP001153555">
    <property type="component" value="Unassembled WGS sequence"/>
</dbReference>
<organism evidence="3 4">
    <name type="scientific">Striga hermonthica</name>
    <name type="common">Purple witchweed</name>
    <name type="synonym">Buchnera hermonthica</name>
    <dbReference type="NCBI Taxonomy" id="68872"/>
    <lineage>
        <taxon>Eukaryota</taxon>
        <taxon>Viridiplantae</taxon>
        <taxon>Streptophyta</taxon>
        <taxon>Embryophyta</taxon>
        <taxon>Tracheophyta</taxon>
        <taxon>Spermatophyta</taxon>
        <taxon>Magnoliopsida</taxon>
        <taxon>eudicotyledons</taxon>
        <taxon>Gunneridae</taxon>
        <taxon>Pentapetalae</taxon>
        <taxon>asterids</taxon>
        <taxon>lamiids</taxon>
        <taxon>Lamiales</taxon>
        <taxon>Orobanchaceae</taxon>
        <taxon>Buchnereae</taxon>
        <taxon>Striga</taxon>
    </lineage>
</organism>
<keyword evidence="4" id="KW-1185">Reference proteome</keyword>
<feature type="domain" description="Retrotransposon gag" evidence="2">
    <location>
        <begin position="273"/>
        <end position="365"/>
    </location>
</feature>
<protein>
    <recommendedName>
        <fullName evidence="2">Retrotransposon gag domain-containing protein</fullName>
    </recommendedName>
</protein>
<feature type="region of interest" description="Disordered" evidence="1">
    <location>
        <begin position="207"/>
        <end position="232"/>
    </location>
</feature>
<sequence>YSHAASLTPPPRAPTCTLPTPWAARCRVPCLARARALPSSPSPSMTRYRAPAAPLLFLVGSCLEPISTIPISTRNMLPVTFPDLPRITPVTDLPRAFRHSTAFSTPARISIRALPIPTRIRLDTSFLHSASRVSSCAPRLSSSTPMPTRSRPSPASPPLACLAHHACFPCDAQRIPPVPMLGSPTAYTRAPHAVRVSLLLSRASNREQRREEYEREDDFDRRSQASNYHDHPKPEKLRITLSTFNGNNPEAWLNRAVQYFDLNETEGRDRVRYAAYYLDGEANVWWQWLTSVYRSRQRVIRWNDFERELLTCFGSSDYHNYHEALSRIRQTGSLRDYLKEFERLACRVQGWPETALVGTFIGGLKYDLAAEVRLERPESMHAAMEVARRREDHLVATRRGWADARYPETRRTQPDASDMVPSGQPPDNSRLTNSTRPPVKHLTLEEIKRRREKGLCFKCEERFTPGHQCKQAFVIHVIDPNEEEPEVEKDWEQEVKIGVPEEEAEISMHAMAG</sequence>
<evidence type="ECO:0000259" key="2">
    <source>
        <dbReference type="Pfam" id="PF03732"/>
    </source>
</evidence>
<feature type="compositionally biased region" description="Low complexity" evidence="1">
    <location>
        <begin position="138"/>
        <end position="153"/>
    </location>
</feature>
<name>A0A9N7MPW2_STRHE</name>
<comment type="caution">
    <text evidence="3">The sequence shown here is derived from an EMBL/GenBank/DDBJ whole genome shotgun (WGS) entry which is preliminary data.</text>
</comment>
<accession>A0A9N7MPW2</accession>
<feature type="region of interest" description="Disordered" evidence="1">
    <location>
        <begin position="404"/>
        <end position="436"/>
    </location>
</feature>
<evidence type="ECO:0000313" key="3">
    <source>
        <dbReference type="EMBL" id="CAA0810863.1"/>
    </source>
</evidence>
<feature type="region of interest" description="Disordered" evidence="1">
    <location>
        <begin position="137"/>
        <end position="156"/>
    </location>
</feature>
<gene>
    <name evidence="3" type="ORF">SHERM_12308</name>
</gene>
<proteinExistence type="predicted"/>